<dbReference type="InParanoid" id="A0A0D0ACN8"/>
<dbReference type="HOGENOM" id="CLU_2706476_0_0_1"/>
<dbReference type="EMBL" id="KN835580">
    <property type="protein sequence ID" value="KIK35884.1"/>
    <property type="molecule type" value="Genomic_DNA"/>
</dbReference>
<dbReference type="AlphaFoldDB" id="A0A0D0ACN8"/>
<name>A0A0D0ACN8_9AGAM</name>
<dbReference type="OrthoDB" id="2690484at2759"/>
<gene>
    <name evidence="1" type="ORF">CY34DRAFT_811806</name>
</gene>
<dbReference type="Proteomes" id="UP000054485">
    <property type="component" value="Unassembled WGS sequence"/>
</dbReference>
<organism evidence="1 2">
    <name type="scientific">Suillus luteus UH-Slu-Lm8-n1</name>
    <dbReference type="NCBI Taxonomy" id="930992"/>
    <lineage>
        <taxon>Eukaryota</taxon>
        <taxon>Fungi</taxon>
        <taxon>Dikarya</taxon>
        <taxon>Basidiomycota</taxon>
        <taxon>Agaricomycotina</taxon>
        <taxon>Agaricomycetes</taxon>
        <taxon>Agaricomycetidae</taxon>
        <taxon>Boletales</taxon>
        <taxon>Suillineae</taxon>
        <taxon>Suillaceae</taxon>
        <taxon>Suillus</taxon>
    </lineage>
</organism>
<evidence type="ECO:0000313" key="2">
    <source>
        <dbReference type="Proteomes" id="UP000054485"/>
    </source>
</evidence>
<sequence>MINVNSAFNAVFSNQSKEISWTEALLDAQKAIQLNPSSHVGNELKLAALHAHNDAMIIASSIMMLLEAPGSSL</sequence>
<accession>A0A0D0ACN8</accession>
<protein>
    <submittedName>
        <fullName evidence="1">Uncharacterized protein</fullName>
    </submittedName>
</protein>
<proteinExistence type="predicted"/>
<keyword evidence="2" id="KW-1185">Reference proteome</keyword>
<reference evidence="1 2" key="1">
    <citation type="submission" date="2014-04" db="EMBL/GenBank/DDBJ databases">
        <authorList>
            <consortium name="DOE Joint Genome Institute"/>
            <person name="Kuo A."/>
            <person name="Ruytinx J."/>
            <person name="Rineau F."/>
            <person name="Colpaert J."/>
            <person name="Kohler A."/>
            <person name="Nagy L.G."/>
            <person name="Floudas D."/>
            <person name="Copeland A."/>
            <person name="Barry K.W."/>
            <person name="Cichocki N."/>
            <person name="Veneault-Fourrey C."/>
            <person name="LaButti K."/>
            <person name="Lindquist E.A."/>
            <person name="Lipzen A."/>
            <person name="Lundell T."/>
            <person name="Morin E."/>
            <person name="Murat C."/>
            <person name="Sun H."/>
            <person name="Tunlid A."/>
            <person name="Henrissat B."/>
            <person name="Grigoriev I.V."/>
            <person name="Hibbett D.S."/>
            <person name="Martin F."/>
            <person name="Nordberg H.P."/>
            <person name="Cantor M.N."/>
            <person name="Hua S.X."/>
        </authorList>
    </citation>
    <scope>NUCLEOTIDE SEQUENCE [LARGE SCALE GENOMIC DNA]</scope>
    <source>
        <strain evidence="1 2">UH-Slu-Lm8-n1</strain>
    </source>
</reference>
<reference evidence="2" key="2">
    <citation type="submission" date="2015-01" db="EMBL/GenBank/DDBJ databases">
        <title>Evolutionary Origins and Diversification of the Mycorrhizal Mutualists.</title>
        <authorList>
            <consortium name="DOE Joint Genome Institute"/>
            <consortium name="Mycorrhizal Genomics Consortium"/>
            <person name="Kohler A."/>
            <person name="Kuo A."/>
            <person name="Nagy L.G."/>
            <person name="Floudas D."/>
            <person name="Copeland A."/>
            <person name="Barry K.W."/>
            <person name="Cichocki N."/>
            <person name="Veneault-Fourrey C."/>
            <person name="LaButti K."/>
            <person name="Lindquist E.A."/>
            <person name="Lipzen A."/>
            <person name="Lundell T."/>
            <person name="Morin E."/>
            <person name="Murat C."/>
            <person name="Riley R."/>
            <person name="Ohm R."/>
            <person name="Sun H."/>
            <person name="Tunlid A."/>
            <person name="Henrissat B."/>
            <person name="Grigoriev I.V."/>
            <person name="Hibbett D.S."/>
            <person name="Martin F."/>
        </authorList>
    </citation>
    <scope>NUCLEOTIDE SEQUENCE [LARGE SCALE GENOMIC DNA]</scope>
    <source>
        <strain evidence="2">UH-Slu-Lm8-n1</strain>
    </source>
</reference>
<evidence type="ECO:0000313" key="1">
    <source>
        <dbReference type="EMBL" id="KIK35884.1"/>
    </source>
</evidence>